<reference evidence="6" key="1">
    <citation type="submission" date="2013-08" db="EMBL/GenBank/DDBJ databases">
        <authorList>
            <person name="Mendez C."/>
            <person name="Richter M."/>
            <person name="Ferrer M."/>
            <person name="Sanchez J."/>
        </authorList>
    </citation>
    <scope>NUCLEOTIDE SEQUENCE</scope>
</reference>
<feature type="compositionally biased region" description="Basic and acidic residues" evidence="4">
    <location>
        <begin position="206"/>
        <end position="218"/>
    </location>
</feature>
<dbReference type="InterPro" id="IPR010982">
    <property type="entry name" value="Lambda_DNA-bd_dom_sf"/>
</dbReference>
<evidence type="ECO:0000313" key="6">
    <source>
        <dbReference type="EMBL" id="EQD49657.1"/>
    </source>
</evidence>
<keyword evidence="3" id="KW-0804">Transcription</keyword>
<feature type="compositionally biased region" description="Basic and acidic residues" evidence="4">
    <location>
        <begin position="226"/>
        <end position="235"/>
    </location>
</feature>
<evidence type="ECO:0000256" key="4">
    <source>
        <dbReference type="SAM" id="MobiDB-lite"/>
    </source>
</evidence>
<dbReference type="CDD" id="cd00093">
    <property type="entry name" value="HTH_XRE"/>
    <property type="match status" value="1"/>
</dbReference>
<comment type="caution">
    <text evidence="6">The sequence shown here is derived from an EMBL/GenBank/DDBJ whole genome shotgun (WGS) entry which is preliminary data.</text>
</comment>
<dbReference type="Pfam" id="PF26553">
    <property type="entry name" value="PDDEXK_19"/>
    <property type="match status" value="1"/>
</dbReference>
<gene>
    <name evidence="6" type="ORF">B1B_11518</name>
</gene>
<reference evidence="6" key="2">
    <citation type="journal article" date="2014" name="ISME J.">
        <title>Microbial stratification in low pH oxic and suboxic macroscopic growths along an acid mine drainage.</title>
        <authorList>
            <person name="Mendez-Garcia C."/>
            <person name="Mesa V."/>
            <person name="Sprenger R.R."/>
            <person name="Richter M."/>
            <person name="Diez M.S."/>
            <person name="Solano J."/>
            <person name="Bargiela R."/>
            <person name="Golyshina O.V."/>
            <person name="Manteca A."/>
            <person name="Ramos J.L."/>
            <person name="Gallego J.R."/>
            <person name="Llorente I."/>
            <person name="Martins Dos Santos V.A."/>
            <person name="Jensen O.N."/>
            <person name="Pelaez A.I."/>
            <person name="Sanchez J."/>
            <person name="Ferrer M."/>
        </authorList>
    </citation>
    <scope>NUCLEOTIDE SEQUENCE</scope>
</reference>
<evidence type="ECO:0000259" key="5">
    <source>
        <dbReference type="PROSITE" id="PS50943"/>
    </source>
</evidence>
<evidence type="ECO:0000256" key="2">
    <source>
        <dbReference type="ARBA" id="ARBA00023125"/>
    </source>
</evidence>
<dbReference type="GO" id="GO:0003677">
    <property type="term" value="F:DNA binding"/>
    <property type="evidence" value="ECO:0007669"/>
    <property type="project" value="UniProtKB-KW"/>
</dbReference>
<sequence length="344" mass="37916">MERTRERSIRRIREMLERAGFFVSDAHGIRPSSFDLAARRDSLLLLVKVLKNIDTLNRNEATRLLELGRLFPAVAIVVGETSGASELEPGVVYTRYEAPIIREETLQEYVEKALAPFLLSSPGGVFARIDGGHLRELREARALSLGAMAAIAGVSRHSVQLYEDGSGAEMSVVARIEEYFGEPIAVPIAVFDIPMVPRGARVGSNDARRTSAAEEERGGSNAPEPTRARTGDPLRDGVFRELDGMGWEVAPTARAPFDAFTRTPPSDLEREIILTAIGSLRTAIHRAEVLHQLARVAEGHAMFVVQESIHRNSIGGLPILSVSELKRHRDRDDLIDAITERERS</sequence>
<dbReference type="AlphaFoldDB" id="T0ZYJ7"/>
<dbReference type="InterPro" id="IPR001387">
    <property type="entry name" value="Cro/C1-type_HTH"/>
</dbReference>
<dbReference type="SUPFAM" id="SSF47413">
    <property type="entry name" value="lambda repressor-like DNA-binding domains"/>
    <property type="match status" value="1"/>
</dbReference>
<proteinExistence type="inferred from homology"/>
<evidence type="ECO:0000256" key="1">
    <source>
        <dbReference type="ARBA" id="ARBA00023015"/>
    </source>
</evidence>
<dbReference type="NCBIfam" id="NF003162">
    <property type="entry name" value="PRK04140.1"/>
    <property type="match status" value="1"/>
</dbReference>
<evidence type="ECO:0000256" key="3">
    <source>
        <dbReference type="ARBA" id="ARBA00023163"/>
    </source>
</evidence>
<protein>
    <submittedName>
        <fullName evidence="6">Transcriptional regulator, XRE family</fullName>
    </submittedName>
</protein>
<accession>T0ZYJ7</accession>
<dbReference type="HAMAP" id="MF_00584">
    <property type="entry name" value="HTH_type_cro_C1"/>
    <property type="match status" value="1"/>
</dbReference>
<dbReference type="PROSITE" id="PS50943">
    <property type="entry name" value="HTH_CROC1"/>
    <property type="match status" value="1"/>
</dbReference>
<name>T0ZYJ7_9ZZZZ</name>
<dbReference type="EMBL" id="AUZY01007495">
    <property type="protein sequence ID" value="EQD49657.1"/>
    <property type="molecule type" value="Genomic_DNA"/>
</dbReference>
<dbReference type="InterPro" id="IPR020886">
    <property type="entry name" value="MTH_967-like"/>
</dbReference>
<dbReference type="Pfam" id="PF13560">
    <property type="entry name" value="HTH_31"/>
    <property type="match status" value="1"/>
</dbReference>
<dbReference type="InterPro" id="IPR059051">
    <property type="entry name" value="MTH_967_PDDEXK"/>
</dbReference>
<organism evidence="6">
    <name type="scientific">mine drainage metagenome</name>
    <dbReference type="NCBI Taxonomy" id="410659"/>
    <lineage>
        <taxon>unclassified sequences</taxon>
        <taxon>metagenomes</taxon>
        <taxon>ecological metagenomes</taxon>
    </lineage>
</organism>
<keyword evidence="1" id="KW-0805">Transcription regulation</keyword>
<dbReference type="Gene3D" id="1.10.260.40">
    <property type="entry name" value="lambda repressor-like DNA-binding domains"/>
    <property type="match status" value="1"/>
</dbReference>
<dbReference type="SMART" id="SM00530">
    <property type="entry name" value="HTH_XRE"/>
    <property type="match status" value="1"/>
</dbReference>
<dbReference type="GO" id="GO:0003700">
    <property type="term" value="F:DNA-binding transcription factor activity"/>
    <property type="evidence" value="ECO:0007669"/>
    <property type="project" value="InterPro"/>
</dbReference>
<feature type="domain" description="HTH cro/C1-type" evidence="5">
    <location>
        <begin position="134"/>
        <end position="191"/>
    </location>
</feature>
<feature type="region of interest" description="Disordered" evidence="4">
    <location>
        <begin position="202"/>
        <end position="235"/>
    </location>
</feature>
<keyword evidence="2" id="KW-0238">DNA-binding</keyword>